<dbReference type="Proteomes" id="UP000434276">
    <property type="component" value="Unassembled WGS sequence"/>
</dbReference>
<evidence type="ECO:0000313" key="5">
    <source>
        <dbReference type="EMBL" id="CAA0355724.1"/>
    </source>
</evidence>
<dbReference type="SMR" id="A0A178VR67"/>
<proteinExistence type="predicted"/>
<evidence type="ECO:0000313" key="8">
    <source>
        <dbReference type="Proteomes" id="UP000434276"/>
    </source>
</evidence>
<dbReference type="KEGG" id="ath:AT2G03130"/>
<dbReference type="CDD" id="cd00387">
    <property type="entry name" value="Ribosomal_L7_L12"/>
    <property type="match status" value="1"/>
</dbReference>
<organism evidence="6 7">
    <name type="scientific">Arabidopsis thaliana</name>
    <name type="common">Mouse-ear cress</name>
    <dbReference type="NCBI Taxonomy" id="3702"/>
    <lineage>
        <taxon>Eukaryota</taxon>
        <taxon>Viridiplantae</taxon>
        <taxon>Streptophyta</taxon>
        <taxon>Embryophyta</taxon>
        <taxon>Tracheophyta</taxon>
        <taxon>Spermatophyta</taxon>
        <taxon>Magnoliopsida</taxon>
        <taxon>eudicotyledons</taxon>
        <taxon>Gunneridae</taxon>
        <taxon>Pentapetalae</taxon>
        <taxon>rosids</taxon>
        <taxon>malvids</taxon>
        <taxon>Brassicales</taxon>
        <taxon>Brassicaceae</taxon>
        <taxon>Camelineae</taxon>
        <taxon>Arabidopsis</taxon>
    </lineage>
</organism>
<dbReference type="SUPFAM" id="SSF54736">
    <property type="entry name" value="ClpS-like"/>
    <property type="match status" value="1"/>
</dbReference>
<feature type="domain" description="Large ribosomal subunit protein bL12 C-terminal" evidence="3">
    <location>
        <begin position="24"/>
        <end position="90"/>
    </location>
</feature>
<dbReference type="Araport" id="AT2G03130"/>
<dbReference type="GO" id="GO:1990904">
    <property type="term" value="C:ribonucleoprotein complex"/>
    <property type="evidence" value="ECO:0007669"/>
    <property type="project" value="UniProtKB-KW"/>
</dbReference>
<evidence type="ECO:0000313" key="6">
    <source>
        <dbReference type="EMBL" id="OAP08294.1"/>
    </source>
</evidence>
<dbReference type="AlphaFoldDB" id="A0A178VR67"/>
<dbReference type="Gene3D" id="3.30.1390.10">
    <property type="match status" value="1"/>
</dbReference>
<evidence type="ECO:0000256" key="1">
    <source>
        <dbReference type="ARBA" id="ARBA00022980"/>
    </source>
</evidence>
<dbReference type="GeneID" id="814842"/>
<dbReference type="InterPro" id="IPR000206">
    <property type="entry name" value="Ribosomal_bL12"/>
</dbReference>
<dbReference type="OrthoDB" id="250175at2759"/>
<dbReference type="GO" id="GO:0006412">
    <property type="term" value="P:translation"/>
    <property type="evidence" value="ECO:0007669"/>
    <property type="project" value="InterPro"/>
</dbReference>
<dbReference type="ExpressionAtlas" id="A0A178VR67">
    <property type="expression patterns" value="baseline and differential"/>
</dbReference>
<reference evidence="7" key="1">
    <citation type="journal article" date="2016" name="Proc. Natl. Acad. Sci. U.S.A.">
        <title>Chromosome-level assembly of Arabidopsis thaliana Ler reveals the extent of translocation and inversion polymorphisms.</title>
        <authorList>
            <person name="Zapata L."/>
            <person name="Ding J."/>
            <person name="Willing E.M."/>
            <person name="Hartwig B."/>
            <person name="Bezdan D."/>
            <person name="Jiao W.B."/>
            <person name="Patel V."/>
            <person name="Velikkakam James G."/>
            <person name="Koornneef M."/>
            <person name="Ossowski S."/>
            <person name="Schneeberger K."/>
        </authorList>
    </citation>
    <scope>NUCLEOTIDE SEQUENCE [LARGE SCALE GENOMIC DNA]</scope>
    <source>
        <strain evidence="7">cv. Landsberg erecta</strain>
    </source>
</reference>
<dbReference type="EMBL" id="CACSHJ010000088">
    <property type="protein sequence ID" value="CAA0355724.1"/>
    <property type="molecule type" value="Genomic_DNA"/>
</dbReference>
<dbReference type="Proteomes" id="UP000078284">
    <property type="component" value="Chromosome 2"/>
</dbReference>
<dbReference type="PANTHER" id="PTHR45987">
    <property type="entry name" value="39S RIBOSOMAL PROTEIN L12"/>
    <property type="match status" value="1"/>
</dbReference>
<keyword evidence="1" id="KW-0689">Ribosomal protein</keyword>
<dbReference type="Pfam" id="PF00542">
    <property type="entry name" value="Ribosomal_L12"/>
    <property type="match status" value="1"/>
</dbReference>
<gene>
    <name evidence="4" type="ordered locus">At2g03130</name>
    <name evidence="6" type="ordered locus">AXX17_At2g02100</name>
    <name evidence="5" type="ORF">C24_LOCUS7234</name>
</gene>
<accession>A0A178VR67</accession>
<dbReference type="GO" id="GO:0003735">
    <property type="term" value="F:structural constituent of ribosome"/>
    <property type="evidence" value="ECO:0007669"/>
    <property type="project" value="InterPro"/>
</dbReference>
<dbReference type="EMBL" id="LUHQ01000002">
    <property type="protein sequence ID" value="OAP08294.1"/>
    <property type="molecule type" value="Genomic_DNA"/>
</dbReference>
<dbReference type="InterPro" id="IPR014719">
    <property type="entry name" value="Ribosomal_bL12_C/ClpS-like"/>
</dbReference>
<reference evidence="6" key="2">
    <citation type="submission" date="2016-03" db="EMBL/GenBank/DDBJ databases">
        <title>Full-length assembly of Arabidopsis thaliana Ler reveals the complement of translocations and inversions.</title>
        <authorList>
            <person name="Zapata L."/>
            <person name="Schneeberger K."/>
            <person name="Ossowski S."/>
        </authorList>
    </citation>
    <scope>NUCLEOTIDE SEQUENCE [LARGE SCALE GENOMIC DNA]</scope>
    <source>
        <tissue evidence="6">Leaf</tissue>
    </source>
</reference>
<dbReference type="OMA" id="MAWIWAL"/>
<dbReference type="GO" id="GO:0005840">
    <property type="term" value="C:ribosome"/>
    <property type="evidence" value="ECO:0007669"/>
    <property type="project" value="UniProtKB-KW"/>
</dbReference>
<evidence type="ECO:0000259" key="3">
    <source>
        <dbReference type="Pfam" id="PF00542"/>
    </source>
</evidence>
<dbReference type="InterPro" id="IPR013823">
    <property type="entry name" value="Ribosomal_bL12_C"/>
</dbReference>
<evidence type="ECO:0000256" key="2">
    <source>
        <dbReference type="ARBA" id="ARBA00023274"/>
    </source>
</evidence>
<name>A0A178VR67_ARATH</name>
<protein>
    <recommendedName>
        <fullName evidence="3">Large ribosomal subunit protein bL12 C-terminal domain-containing protein</fullName>
    </recommendedName>
</protein>
<evidence type="ECO:0000313" key="4">
    <source>
        <dbReference type="Araport" id="AT2G03130"/>
    </source>
</evidence>
<evidence type="ECO:0000313" key="7">
    <source>
        <dbReference type="Proteomes" id="UP000078284"/>
    </source>
</evidence>
<dbReference type="PANTHER" id="PTHR45987:SF1">
    <property type="entry name" value="50S RIBOSOMAL PROTEIN L7_L12-RELATED"/>
    <property type="match status" value="1"/>
</dbReference>
<reference evidence="5 8" key="3">
    <citation type="submission" date="2019-12" db="EMBL/GenBank/DDBJ databases">
        <authorList>
            <person name="Jiao W.-B."/>
            <person name="Schneeberger K."/>
        </authorList>
    </citation>
    <scope>NUCLEOTIDE SEQUENCE [LARGE SCALE GENOMIC DNA]</scope>
    <source>
        <strain evidence="8">cv. C24</strain>
    </source>
</reference>
<keyword evidence="2" id="KW-0687">Ribonucleoprotein</keyword>
<sequence>MRVLRDGQSGGGANEGAKAEKTVFEVKLESFEARAKIKIIKEVRRIIGVGLKEAMKLVVKAPTVLKTGLSKEEGEEVVEKLNALGAEAVLQTRVSDIPSLFWNSLFHLIS</sequence>